<keyword evidence="2" id="KW-1003">Cell membrane</keyword>
<protein>
    <submittedName>
        <fullName evidence="8">Lysophospholipid acyltransferase family protein</fullName>
    </submittedName>
</protein>
<keyword evidence="4" id="KW-0808">Transferase</keyword>
<evidence type="ECO:0000313" key="10">
    <source>
        <dbReference type="Proteomes" id="UP000521676"/>
    </source>
</evidence>
<dbReference type="CDD" id="cd07984">
    <property type="entry name" value="LPLAT_LABLAT-like"/>
    <property type="match status" value="1"/>
</dbReference>
<dbReference type="GO" id="GO:0005886">
    <property type="term" value="C:plasma membrane"/>
    <property type="evidence" value="ECO:0007669"/>
    <property type="project" value="UniProtKB-SubCell"/>
</dbReference>
<dbReference type="Proteomes" id="UP001431572">
    <property type="component" value="Chromosome 1"/>
</dbReference>
<evidence type="ECO:0000256" key="3">
    <source>
        <dbReference type="ARBA" id="ARBA00022519"/>
    </source>
</evidence>
<dbReference type="AlphaFoldDB" id="A0A8T7LVH1"/>
<dbReference type="PANTHER" id="PTHR30606:SF10">
    <property type="entry name" value="PHOSPHATIDYLINOSITOL MANNOSIDE ACYLTRANSFERASE"/>
    <property type="match status" value="1"/>
</dbReference>
<evidence type="ECO:0000256" key="4">
    <source>
        <dbReference type="ARBA" id="ARBA00022679"/>
    </source>
</evidence>
<evidence type="ECO:0000256" key="7">
    <source>
        <dbReference type="SAM" id="MobiDB-lite"/>
    </source>
</evidence>
<keyword evidence="5" id="KW-0472">Membrane</keyword>
<evidence type="ECO:0000256" key="5">
    <source>
        <dbReference type="ARBA" id="ARBA00023136"/>
    </source>
</evidence>
<comment type="subcellular location">
    <subcellularLocation>
        <location evidence="1">Cell inner membrane</location>
    </subcellularLocation>
</comment>
<proteinExistence type="predicted"/>
<evidence type="ECO:0000313" key="11">
    <source>
        <dbReference type="Proteomes" id="UP001431572"/>
    </source>
</evidence>
<keyword evidence="3" id="KW-0997">Cell inner membrane</keyword>
<reference evidence="9" key="2">
    <citation type="journal article" date="2024" name="Nature">
        <title>Anoxygenic phototroph of the Chloroflexota uses a type I reaction centre.</title>
        <authorList>
            <person name="Tsuji J.M."/>
            <person name="Shaw N.A."/>
            <person name="Nagashima S."/>
            <person name="Venkiteswaran J.J."/>
            <person name="Schiff S.L."/>
            <person name="Watanabe T."/>
            <person name="Fukui M."/>
            <person name="Hanada S."/>
            <person name="Tank M."/>
            <person name="Neufeld J.D."/>
        </authorList>
    </citation>
    <scope>NUCLEOTIDE SEQUENCE</scope>
    <source>
        <strain evidence="9">L227-S17</strain>
    </source>
</reference>
<dbReference type="PANTHER" id="PTHR30606">
    <property type="entry name" value="LIPID A BIOSYNTHESIS LAUROYL ACYLTRANSFERASE"/>
    <property type="match status" value="1"/>
</dbReference>
<dbReference type="InterPro" id="IPR004960">
    <property type="entry name" value="LipA_acyltrans"/>
</dbReference>
<dbReference type="GO" id="GO:0016746">
    <property type="term" value="F:acyltransferase activity"/>
    <property type="evidence" value="ECO:0007669"/>
    <property type="project" value="UniProtKB-KW"/>
</dbReference>
<dbReference type="RefSeq" id="WP_341468658.1">
    <property type="nucleotide sequence ID" value="NZ_CP128399.1"/>
</dbReference>
<evidence type="ECO:0000313" key="8">
    <source>
        <dbReference type="EMBL" id="NWJ44883.1"/>
    </source>
</evidence>
<sequence>MPETKYERVDYMLAVYAFKLVSWISYLSPDWLRYGFAAIAGEIYYWAARSHSHYSDLSMQIVLGEPKINKRVRMISRRCFRNYVKYMTDFFRVNHLTGDDYYKVTGTGGWEYIEQAVAPGKGVMLVTPHFGNWDVAAMLVGKRGYKLTSVANDFNPPELNELIQGARRKQGLTIFSPKEALRGLYTALKRGEIVVLLLDSPLQSEDSESVIINFFGKPARFPVGPARLVLKTGASIMFGYAARQPGNNYYYGLWSPPLSYELSGDKEKDVLEITQLFAGEIEKLVKRHPDQWYMFRKLWLTDEEVARYEQQKREAPLRKPARARKNAGIAQE</sequence>
<gene>
    <name evidence="8" type="ORF">HXX08_03305</name>
    <name evidence="9" type="ORF">OZ401_000009</name>
</gene>
<feature type="region of interest" description="Disordered" evidence="7">
    <location>
        <begin position="311"/>
        <end position="332"/>
    </location>
</feature>
<dbReference type="Pfam" id="PF03279">
    <property type="entry name" value="Lip_A_acyltrans"/>
    <property type="match status" value="1"/>
</dbReference>
<evidence type="ECO:0000256" key="6">
    <source>
        <dbReference type="ARBA" id="ARBA00023315"/>
    </source>
</evidence>
<dbReference type="Proteomes" id="UP000521676">
    <property type="component" value="Unassembled WGS sequence"/>
</dbReference>
<reference evidence="8 10" key="1">
    <citation type="submission" date="2020-06" db="EMBL/GenBank/DDBJ databases">
        <title>Anoxygenic phototrophic Chloroflexota member uses a Type I reaction center.</title>
        <authorList>
            <person name="Tsuji J.M."/>
            <person name="Shaw N.A."/>
            <person name="Nagashima S."/>
            <person name="Venkiteswaran J."/>
            <person name="Schiff S.L."/>
            <person name="Hanada S."/>
            <person name="Tank M."/>
            <person name="Neufeld J.D."/>
        </authorList>
    </citation>
    <scope>NUCLEOTIDE SEQUENCE [LARGE SCALE GENOMIC DNA]</scope>
    <source>
        <strain evidence="8">L227-S17</strain>
    </source>
</reference>
<dbReference type="GO" id="GO:0009247">
    <property type="term" value="P:glycolipid biosynthetic process"/>
    <property type="evidence" value="ECO:0007669"/>
    <property type="project" value="UniProtKB-ARBA"/>
</dbReference>
<keyword evidence="11" id="KW-1185">Reference proteome</keyword>
<keyword evidence="6 8" id="KW-0012">Acyltransferase</keyword>
<name>A0A8T7LVH1_9CHLR</name>
<accession>A0A8T7LVH1</accession>
<evidence type="ECO:0000313" key="9">
    <source>
        <dbReference type="EMBL" id="WJW66765.1"/>
    </source>
</evidence>
<dbReference type="EMBL" id="JACATZ010000001">
    <property type="protein sequence ID" value="NWJ44883.1"/>
    <property type="molecule type" value="Genomic_DNA"/>
</dbReference>
<evidence type="ECO:0000256" key="1">
    <source>
        <dbReference type="ARBA" id="ARBA00004533"/>
    </source>
</evidence>
<evidence type="ECO:0000256" key="2">
    <source>
        <dbReference type="ARBA" id="ARBA00022475"/>
    </source>
</evidence>
<dbReference type="EMBL" id="CP128399">
    <property type="protein sequence ID" value="WJW66765.1"/>
    <property type="molecule type" value="Genomic_DNA"/>
</dbReference>
<organism evidence="8 10">
    <name type="scientific">Candidatus Chlorohelix allophototropha</name>
    <dbReference type="NCBI Taxonomy" id="3003348"/>
    <lineage>
        <taxon>Bacteria</taxon>
        <taxon>Bacillati</taxon>
        <taxon>Chloroflexota</taxon>
        <taxon>Chloroflexia</taxon>
        <taxon>Candidatus Chloroheliales</taxon>
        <taxon>Candidatus Chloroheliaceae</taxon>
        <taxon>Candidatus Chlorohelix</taxon>
    </lineage>
</organism>